<dbReference type="EMBL" id="JAGHKP010000002">
    <property type="protein sequence ID" value="MBO9153285.1"/>
    <property type="molecule type" value="Genomic_DNA"/>
</dbReference>
<dbReference type="PANTHER" id="PTHR30244:SF34">
    <property type="entry name" value="DTDP-4-AMINO-4,6-DIDEOXYGALACTOSE TRANSAMINASE"/>
    <property type="match status" value="1"/>
</dbReference>
<dbReference type="CDD" id="cd00616">
    <property type="entry name" value="AHBA_syn"/>
    <property type="match status" value="1"/>
</dbReference>
<dbReference type="PIRSF" id="PIRSF000390">
    <property type="entry name" value="PLP_StrS"/>
    <property type="match status" value="1"/>
</dbReference>
<protein>
    <submittedName>
        <fullName evidence="3">UDP-4-amino-4, 6-dideoxy-N-acetyl-beta-L-altrosamine transaminase</fullName>
        <ecNumber evidence="3">2.6.1.92</ecNumber>
    </submittedName>
</protein>
<sequence length="401" mass="45151">MEEIRTLIREHVDPKFTHVARNIPYGKQEIDYKDIAAVVEVLQSDFLTQGSRIAEFEKAFAEYIGARYAVAVSNGTAALHLAALALNVNESSNVITTPITFAASANCIRYCGGKVTFADIDPQTATLDINKVRALLEASPRGTYTGIIPVDYAGYPVNLEAFRKLADEYGLWIIEDACHAPGGYFIDSKGEKQFCGNGKLAELAIFSFHPVKHIACGEGGMITTNDPVLYDRLLLLRTHGITKDPEKLQENHGGWYYEMQYLGLNYRLTDFQAALGITQLKKADKGLARRREIARYYAEKFEGTNVDFSVAVNVEGHAYHLFVIKVKNRKQLYDKLRENHIYAQVHYIPVHTLPYYQGLGYQKGQYPLSEAFYEVCLSLPMYPSLTQEDLDFVIQTVLKYA</sequence>
<organism evidence="3 4">
    <name type="scientific">Chitinophaga chungangae</name>
    <dbReference type="NCBI Taxonomy" id="2821488"/>
    <lineage>
        <taxon>Bacteria</taxon>
        <taxon>Pseudomonadati</taxon>
        <taxon>Bacteroidota</taxon>
        <taxon>Chitinophagia</taxon>
        <taxon>Chitinophagales</taxon>
        <taxon>Chitinophagaceae</taxon>
        <taxon>Chitinophaga</taxon>
    </lineage>
</organism>
<proteinExistence type="inferred from homology"/>
<keyword evidence="2" id="KW-0663">Pyridoxal phosphate</keyword>
<evidence type="ECO:0000256" key="2">
    <source>
        <dbReference type="RuleBase" id="RU004508"/>
    </source>
</evidence>
<dbReference type="Gene3D" id="3.40.640.10">
    <property type="entry name" value="Type I PLP-dependent aspartate aminotransferase-like (Major domain)"/>
    <property type="match status" value="1"/>
</dbReference>
<accession>A0ABS3YF25</accession>
<keyword evidence="3" id="KW-0032">Aminotransferase</keyword>
<dbReference type="Pfam" id="PF01041">
    <property type="entry name" value="DegT_DnrJ_EryC1"/>
    <property type="match status" value="1"/>
</dbReference>
<evidence type="ECO:0000256" key="1">
    <source>
        <dbReference type="ARBA" id="ARBA00037999"/>
    </source>
</evidence>
<reference evidence="4" key="1">
    <citation type="submission" date="2021-03" db="EMBL/GenBank/DDBJ databases">
        <title>Assistant Professor.</title>
        <authorList>
            <person name="Huq M.A."/>
        </authorList>
    </citation>
    <scope>NUCLEOTIDE SEQUENCE [LARGE SCALE GENOMIC DNA]</scope>
    <source>
        <strain evidence="4">MAH-28</strain>
    </source>
</reference>
<comment type="caution">
    <text evidence="3">The sequence shown here is derived from an EMBL/GenBank/DDBJ whole genome shotgun (WGS) entry which is preliminary data.</text>
</comment>
<comment type="similarity">
    <text evidence="1 2">Belongs to the DegT/DnrJ/EryC1 family.</text>
</comment>
<dbReference type="InterPro" id="IPR015424">
    <property type="entry name" value="PyrdxlP-dep_Trfase"/>
</dbReference>
<dbReference type="InterPro" id="IPR015422">
    <property type="entry name" value="PyrdxlP-dep_Trfase_small"/>
</dbReference>
<dbReference type="EC" id="2.6.1.92" evidence="3"/>
<dbReference type="SUPFAM" id="SSF53383">
    <property type="entry name" value="PLP-dependent transferases"/>
    <property type="match status" value="1"/>
</dbReference>
<dbReference type="Proteomes" id="UP000679126">
    <property type="component" value="Unassembled WGS sequence"/>
</dbReference>
<evidence type="ECO:0000313" key="4">
    <source>
        <dbReference type="Proteomes" id="UP000679126"/>
    </source>
</evidence>
<dbReference type="GO" id="GO:0008483">
    <property type="term" value="F:transaminase activity"/>
    <property type="evidence" value="ECO:0007669"/>
    <property type="project" value="UniProtKB-KW"/>
</dbReference>
<dbReference type="PANTHER" id="PTHR30244">
    <property type="entry name" value="TRANSAMINASE"/>
    <property type="match status" value="1"/>
</dbReference>
<keyword evidence="4" id="KW-1185">Reference proteome</keyword>
<evidence type="ECO:0000313" key="3">
    <source>
        <dbReference type="EMBL" id="MBO9153285.1"/>
    </source>
</evidence>
<dbReference type="InterPro" id="IPR015421">
    <property type="entry name" value="PyrdxlP-dep_Trfase_major"/>
</dbReference>
<dbReference type="Gene3D" id="3.90.1150.10">
    <property type="entry name" value="Aspartate Aminotransferase, domain 1"/>
    <property type="match status" value="1"/>
</dbReference>
<dbReference type="InterPro" id="IPR000653">
    <property type="entry name" value="DegT/StrS_aminotransferase"/>
</dbReference>
<dbReference type="NCBIfam" id="TIGR03588">
    <property type="entry name" value="PseC"/>
    <property type="match status" value="1"/>
</dbReference>
<name>A0ABS3YF25_9BACT</name>
<gene>
    <name evidence="3" type="primary">pseC</name>
    <name evidence="3" type="ORF">J7I43_13740</name>
</gene>
<dbReference type="InterPro" id="IPR020026">
    <property type="entry name" value="PseC"/>
</dbReference>
<keyword evidence="3" id="KW-0808">Transferase</keyword>